<dbReference type="GO" id="GO:0006680">
    <property type="term" value="P:glucosylceramide catabolic process"/>
    <property type="evidence" value="ECO:0007669"/>
    <property type="project" value="TreeGrafter"/>
</dbReference>
<dbReference type="PANTHER" id="PTHR11069:SF23">
    <property type="entry name" value="LYSOSOMAL ACID GLUCOSYLCERAMIDASE"/>
    <property type="match status" value="1"/>
</dbReference>
<reference evidence="5 6" key="1">
    <citation type="submission" date="2008-07" db="EMBL/GenBank/DDBJ databases">
        <authorList>
            <person name="El-Sayed N."/>
            <person name="Caler E."/>
            <person name="Inman J."/>
            <person name="Amedeo P."/>
            <person name="Hass B."/>
            <person name="Wortman J."/>
        </authorList>
    </citation>
    <scope>NUCLEOTIDE SEQUENCE [LARGE SCALE GENOMIC DNA]</scope>
    <source>
        <strain evidence="6">ATCC 50983 / TXsc</strain>
    </source>
</reference>
<dbReference type="GO" id="GO:0016020">
    <property type="term" value="C:membrane"/>
    <property type="evidence" value="ECO:0007669"/>
    <property type="project" value="GOC"/>
</dbReference>
<dbReference type="InParanoid" id="C5L4Y9"/>
<dbReference type="GO" id="GO:0004348">
    <property type="term" value="F:glucosylceramidase activity"/>
    <property type="evidence" value="ECO:0007669"/>
    <property type="project" value="InterPro"/>
</dbReference>
<dbReference type="InterPro" id="IPR017853">
    <property type="entry name" value="GH"/>
</dbReference>
<dbReference type="Gene3D" id="3.20.20.80">
    <property type="entry name" value="Glycosidases"/>
    <property type="match status" value="1"/>
</dbReference>
<keyword evidence="2" id="KW-0732">Signal</keyword>
<feature type="domain" description="Glycosyl hydrolase family 30 TIM-barrel" evidence="4">
    <location>
        <begin position="67"/>
        <end position="417"/>
    </location>
</feature>
<dbReference type="Proteomes" id="UP000007800">
    <property type="component" value="Unassembled WGS sequence"/>
</dbReference>
<dbReference type="AlphaFoldDB" id="C5L4Y9"/>
<accession>C5L4Y9</accession>
<sequence>MGRASGDSGAVRGTPAMCSQKISHEAVAYITSENGGNMTRRSVTITNGSAATYHVKLNSASLSQRPVEGFGGAFTAASGVNYKKLSDEDKRKFIELYFSQNGLRYTMGRIPINSCDFSPYTYNFDNVSDDFALEHFDESLKGDEDTGMIQLMHDALAETGLKLFGSPWSPPYWMKAGNHKMIGSPLSCLKKDKKYKQVWADYFVRWIQAYEKKNIPIWGVTQQNEPQFYFNFWWEACSFSAAEQRDFIRDYLGPTLNRTFGGRIKLMYMDFVKEFLMDVSDVVLRDTKAAQYIYGAGVHWYGFDQVYELERFKANYGSRYALLGTEASTCNWDTYFFNTPWKRAARYVHGVIVDFIHGGATGWVDWNLLLDQEAEHDNRGGPNHAGNNCFAHIHIDDANQLVIHPSYYAFGHITKFVAPGARMVTSLTVSESKLSSIFTIDTLEAVAFVNEAKTELEVIVLTSEEEDIPDLIIEVQLPNGKYQTVHVGKVPAFSVTTVLLPVTF</sequence>
<keyword evidence="3" id="KW-0378">Hydrolase</keyword>
<evidence type="ECO:0000313" key="6">
    <source>
        <dbReference type="Proteomes" id="UP000007800"/>
    </source>
</evidence>
<dbReference type="Pfam" id="PF02055">
    <property type="entry name" value="Glyco_hydro_30"/>
    <property type="match status" value="1"/>
</dbReference>
<evidence type="ECO:0000259" key="4">
    <source>
        <dbReference type="Pfam" id="PF02055"/>
    </source>
</evidence>
<dbReference type="InterPro" id="IPR033453">
    <property type="entry name" value="Glyco_hydro_30_TIM-barrel"/>
</dbReference>
<dbReference type="OrthoDB" id="406949at2759"/>
<dbReference type="GeneID" id="9064389"/>
<gene>
    <name evidence="5" type="ORF">Pmar_PMAR013120</name>
</gene>
<proteinExistence type="inferred from homology"/>
<evidence type="ECO:0000256" key="3">
    <source>
        <dbReference type="ARBA" id="ARBA00022801"/>
    </source>
</evidence>
<evidence type="ECO:0000256" key="1">
    <source>
        <dbReference type="ARBA" id="ARBA00005382"/>
    </source>
</evidence>
<evidence type="ECO:0000313" key="5">
    <source>
        <dbReference type="EMBL" id="EER08209.1"/>
    </source>
</evidence>
<dbReference type="PRINTS" id="PR00843">
    <property type="entry name" value="GLHYDRLASE30"/>
</dbReference>
<organism evidence="6">
    <name type="scientific">Perkinsus marinus (strain ATCC 50983 / TXsc)</name>
    <dbReference type="NCBI Taxonomy" id="423536"/>
    <lineage>
        <taxon>Eukaryota</taxon>
        <taxon>Sar</taxon>
        <taxon>Alveolata</taxon>
        <taxon>Perkinsozoa</taxon>
        <taxon>Perkinsea</taxon>
        <taxon>Perkinsida</taxon>
        <taxon>Perkinsidae</taxon>
        <taxon>Perkinsus</taxon>
    </lineage>
</organism>
<dbReference type="InterPro" id="IPR001139">
    <property type="entry name" value="Glyco_hydro_30"/>
</dbReference>
<dbReference type="OMA" id="FGGIAWH"/>
<evidence type="ECO:0000256" key="2">
    <source>
        <dbReference type="ARBA" id="ARBA00022729"/>
    </source>
</evidence>
<dbReference type="PANTHER" id="PTHR11069">
    <property type="entry name" value="GLUCOSYLCERAMIDASE"/>
    <property type="match status" value="1"/>
</dbReference>
<dbReference type="EMBL" id="GG679185">
    <property type="protein sequence ID" value="EER08209.1"/>
    <property type="molecule type" value="Genomic_DNA"/>
</dbReference>
<comment type="similarity">
    <text evidence="1">Belongs to the glycosyl hydrolase 30 family.</text>
</comment>
<keyword evidence="6" id="KW-1185">Reference proteome</keyword>
<dbReference type="SUPFAM" id="SSF51445">
    <property type="entry name" value="(Trans)glycosidases"/>
    <property type="match status" value="1"/>
</dbReference>
<protein>
    <submittedName>
        <fullName evidence="5">Glucosylceramidase, putative</fullName>
    </submittedName>
</protein>
<dbReference type="RefSeq" id="XP_002776393.1">
    <property type="nucleotide sequence ID" value="XM_002776347.1"/>
</dbReference>
<name>C5L4Y9_PERM5</name>